<evidence type="ECO:0000256" key="4">
    <source>
        <dbReference type="ARBA" id="ARBA00022822"/>
    </source>
</evidence>
<evidence type="ECO:0000256" key="2">
    <source>
        <dbReference type="ARBA" id="ARBA00011270"/>
    </source>
</evidence>
<dbReference type="PROSITE" id="PS00167">
    <property type="entry name" value="TRP_SYNTHASE_ALPHA"/>
    <property type="match status" value="1"/>
</dbReference>
<protein>
    <recommendedName>
        <fullName evidence="8">Tryptophan synthase alpha chain</fullName>
        <ecNumber evidence="8">4.2.1.20</ecNumber>
    </recommendedName>
</protein>
<evidence type="ECO:0000256" key="6">
    <source>
        <dbReference type="ARBA" id="ARBA00023239"/>
    </source>
</evidence>
<dbReference type="PATRIC" id="fig|246787.4.peg.5413"/>
<dbReference type="EMBL" id="VVYW01000020">
    <property type="protein sequence ID" value="KAA5404873.1"/>
    <property type="molecule type" value="Genomic_DNA"/>
</dbReference>
<name>A0A0P0G626_9BACE</name>
<dbReference type="PANTHER" id="PTHR43406:SF1">
    <property type="entry name" value="TRYPTOPHAN SYNTHASE ALPHA CHAIN, CHLOROPLASTIC"/>
    <property type="match status" value="1"/>
</dbReference>
<dbReference type="HAMAP" id="MF_00131">
    <property type="entry name" value="Trp_synth_alpha"/>
    <property type="match status" value="1"/>
</dbReference>
<dbReference type="RefSeq" id="WP_022210224.1">
    <property type="nucleotide sequence ID" value="NZ_CABMLT010000032.1"/>
</dbReference>
<evidence type="ECO:0000313" key="17">
    <source>
        <dbReference type="Proteomes" id="UP000482653"/>
    </source>
</evidence>
<dbReference type="EMBL" id="CP012801">
    <property type="protein sequence ID" value="ALJ62446.1"/>
    <property type="molecule type" value="Genomic_DNA"/>
</dbReference>
<dbReference type="InterPro" id="IPR018204">
    <property type="entry name" value="Trp_synthase_alpha_AS"/>
</dbReference>
<dbReference type="EMBL" id="VVYV01000036">
    <property type="protein sequence ID" value="KAA5415007.1"/>
    <property type="molecule type" value="Genomic_DNA"/>
</dbReference>
<dbReference type="GO" id="GO:0005829">
    <property type="term" value="C:cytosol"/>
    <property type="evidence" value="ECO:0007669"/>
    <property type="project" value="TreeGrafter"/>
</dbReference>
<dbReference type="PANTHER" id="PTHR43406">
    <property type="entry name" value="TRYPTOPHAN SYNTHASE, ALPHA CHAIN"/>
    <property type="match status" value="1"/>
</dbReference>
<sequence length="258" mass="28888">MNRINQLFQDSPKNLLSIYFCAGCPTLEGTADVIRTLERNGVHSIEIGIPFSDPMADGIVIQEAATRALRNGMSLRILFEQLRDIRSDVRIPLILMGYLNPIMKFGFEAFCQKCVECGIDGVIIPDLPFKDYEETYKPIADRYDIRVIMLITPETSEARVREIDEHTDGFIYMVSSAATTGAQKDFDSQKQAYFKKIQDMHLRNPRMVGFGISNKQTFDAACANSSGAIIGSRFVTLLNEAEGDAEKAITQLKEGLKK</sequence>
<evidence type="ECO:0000256" key="3">
    <source>
        <dbReference type="ARBA" id="ARBA00022605"/>
    </source>
</evidence>
<dbReference type="Proteomes" id="UP000448877">
    <property type="component" value="Unassembled WGS sequence"/>
</dbReference>
<evidence type="ECO:0000256" key="9">
    <source>
        <dbReference type="RuleBase" id="RU003662"/>
    </source>
</evidence>
<dbReference type="STRING" id="246787.BcellWH2_05244"/>
<keyword evidence="4 8" id="KW-0822">Tryptophan biosynthesis</keyword>
<dbReference type="Gene3D" id="3.20.20.70">
    <property type="entry name" value="Aldolase class I"/>
    <property type="match status" value="1"/>
</dbReference>
<organism evidence="10 14">
    <name type="scientific">Bacteroides cellulosilyticus</name>
    <dbReference type="NCBI Taxonomy" id="246787"/>
    <lineage>
        <taxon>Bacteria</taxon>
        <taxon>Pseudomonadati</taxon>
        <taxon>Bacteroidota</taxon>
        <taxon>Bacteroidia</taxon>
        <taxon>Bacteroidales</taxon>
        <taxon>Bacteroidaceae</taxon>
        <taxon>Bacteroides</taxon>
    </lineage>
</organism>
<evidence type="ECO:0000313" key="16">
    <source>
        <dbReference type="Proteomes" id="UP000448877"/>
    </source>
</evidence>
<dbReference type="InterPro" id="IPR013785">
    <property type="entry name" value="Aldolase_TIM"/>
</dbReference>
<dbReference type="InterPro" id="IPR002028">
    <property type="entry name" value="Trp_synthase_suA"/>
</dbReference>
<reference evidence="15 16" key="2">
    <citation type="journal article" date="2019" name="Nat. Med.">
        <title>A library of human gut bacterial isolates paired with longitudinal multiomics data enables mechanistic microbiome research.</title>
        <authorList>
            <person name="Poyet M."/>
            <person name="Groussin M."/>
            <person name="Gibbons S.M."/>
            <person name="Avila-Pacheco J."/>
            <person name="Jiang X."/>
            <person name="Kearney S.M."/>
            <person name="Perrotta A.R."/>
            <person name="Berdy B."/>
            <person name="Zhao S."/>
            <person name="Lieberman T.D."/>
            <person name="Swanson P.K."/>
            <person name="Smith M."/>
            <person name="Roesemann S."/>
            <person name="Alexander J.E."/>
            <person name="Rich S.A."/>
            <person name="Livny J."/>
            <person name="Vlamakis H."/>
            <person name="Clish C."/>
            <person name="Bullock K."/>
            <person name="Deik A."/>
            <person name="Scott J."/>
            <person name="Pierce K.A."/>
            <person name="Xavier R.J."/>
            <person name="Alm E.J."/>
        </authorList>
    </citation>
    <scope>NUCLEOTIDE SEQUENCE [LARGE SCALE GENOMIC DNA]</scope>
    <source>
        <strain evidence="12 16">BIOML-A6</strain>
        <strain evidence="11 15">BIOML-A7</strain>
        <strain evidence="13 17">BIOML-A8</strain>
    </source>
</reference>
<dbReference type="EMBL" id="VVYX01000030">
    <property type="protein sequence ID" value="KAA5415487.1"/>
    <property type="molecule type" value="Genomic_DNA"/>
</dbReference>
<dbReference type="Proteomes" id="UP000061809">
    <property type="component" value="Chromosome"/>
</dbReference>
<evidence type="ECO:0000313" key="10">
    <source>
        <dbReference type="EMBL" id="ALJ62446.1"/>
    </source>
</evidence>
<dbReference type="InterPro" id="IPR011060">
    <property type="entry name" value="RibuloseP-bd_barrel"/>
</dbReference>
<dbReference type="GO" id="GO:0004834">
    <property type="term" value="F:tryptophan synthase activity"/>
    <property type="evidence" value="ECO:0007669"/>
    <property type="project" value="UniProtKB-UniRule"/>
</dbReference>
<accession>A0A0P0G626</accession>
<dbReference type="AlphaFoldDB" id="A0A0P0G626"/>
<evidence type="ECO:0000313" key="11">
    <source>
        <dbReference type="EMBL" id="KAA5404873.1"/>
    </source>
</evidence>
<evidence type="ECO:0000256" key="1">
    <source>
        <dbReference type="ARBA" id="ARBA00004733"/>
    </source>
</evidence>
<keyword evidence="5 8" id="KW-0057">Aromatic amino acid biosynthesis</keyword>
<dbReference type="GeneID" id="66308788"/>
<dbReference type="Proteomes" id="UP000482653">
    <property type="component" value="Unassembled WGS sequence"/>
</dbReference>
<comment type="similarity">
    <text evidence="8 9">Belongs to the TrpA family.</text>
</comment>
<dbReference type="CDD" id="cd04724">
    <property type="entry name" value="Tryptophan_synthase_alpha"/>
    <property type="match status" value="1"/>
</dbReference>
<dbReference type="UniPathway" id="UPA00035">
    <property type="reaction ID" value="UER00044"/>
</dbReference>
<evidence type="ECO:0000313" key="15">
    <source>
        <dbReference type="Proteomes" id="UP000325055"/>
    </source>
</evidence>
<dbReference type="Proteomes" id="UP000325055">
    <property type="component" value="Unassembled WGS sequence"/>
</dbReference>
<dbReference type="SUPFAM" id="SSF51366">
    <property type="entry name" value="Ribulose-phoshate binding barrel"/>
    <property type="match status" value="1"/>
</dbReference>
<feature type="active site" description="Proton acceptor" evidence="8">
    <location>
        <position position="57"/>
    </location>
</feature>
<comment type="catalytic activity">
    <reaction evidence="7 8">
        <text>(1S,2R)-1-C-(indol-3-yl)glycerol 3-phosphate + L-serine = D-glyceraldehyde 3-phosphate + L-tryptophan + H2O</text>
        <dbReference type="Rhea" id="RHEA:10532"/>
        <dbReference type="ChEBI" id="CHEBI:15377"/>
        <dbReference type="ChEBI" id="CHEBI:33384"/>
        <dbReference type="ChEBI" id="CHEBI:57912"/>
        <dbReference type="ChEBI" id="CHEBI:58866"/>
        <dbReference type="ChEBI" id="CHEBI:59776"/>
        <dbReference type="EC" id="4.2.1.20"/>
    </reaction>
</comment>
<dbReference type="NCBIfam" id="TIGR00262">
    <property type="entry name" value="trpA"/>
    <property type="match status" value="1"/>
</dbReference>
<keyword evidence="6 8" id="KW-0456">Lyase</keyword>
<evidence type="ECO:0000256" key="8">
    <source>
        <dbReference type="HAMAP-Rule" id="MF_00131"/>
    </source>
</evidence>
<keyword evidence="3 8" id="KW-0028">Amino-acid biosynthesis</keyword>
<evidence type="ECO:0000313" key="14">
    <source>
        <dbReference type="Proteomes" id="UP000061809"/>
    </source>
</evidence>
<evidence type="ECO:0000313" key="13">
    <source>
        <dbReference type="EMBL" id="KAA5415487.1"/>
    </source>
</evidence>
<reference evidence="10 14" key="1">
    <citation type="journal article" date="2015" name="Science">
        <title>Genetic determinants of in vivo fitness and diet responsiveness in multiple human gut Bacteroides.</title>
        <authorList>
            <person name="Wu M."/>
            <person name="McNulty N.P."/>
            <person name="Rodionov D.A."/>
            <person name="Khoroshkin M.S."/>
            <person name="Griffin N.W."/>
            <person name="Cheng J."/>
            <person name="Latreille P."/>
            <person name="Kerstetter R.A."/>
            <person name="Terrapon N."/>
            <person name="Henrissat B."/>
            <person name="Osterman A.L."/>
            <person name="Gordon J.I."/>
        </authorList>
    </citation>
    <scope>NUCLEOTIDE SEQUENCE [LARGE SCALE GENOMIC DNA]</scope>
    <source>
        <strain evidence="10 14">WH2</strain>
    </source>
</reference>
<gene>
    <name evidence="8 10" type="primary">trpA</name>
    <name evidence="10" type="ORF">BcellWH2_05244</name>
    <name evidence="12" type="ORF">F2Y81_18885</name>
    <name evidence="11" type="ORF">F2Y86_20550</name>
    <name evidence="13" type="ORF">F2Y87_21175</name>
</gene>
<evidence type="ECO:0000256" key="5">
    <source>
        <dbReference type="ARBA" id="ARBA00023141"/>
    </source>
</evidence>
<dbReference type="Pfam" id="PF00290">
    <property type="entry name" value="Trp_syntA"/>
    <property type="match status" value="1"/>
</dbReference>
<comment type="pathway">
    <text evidence="1 8">Amino-acid biosynthesis; L-tryptophan biosynthesis; L-tryptophan from chorismate: step 5/5.</text>
</comment>
<dbReference type="eggNOG" id="COG0159">
    <property type="taxonomic scope" value="Bacteria"/>
</dbReference>
<comment type="subunit">
    <text evidence="2 8">Tetramer of two alpha and two beta chains.</text>
</comment>
<proteinExistence type="inferred from homology"/>
<evidence type="ECO:0000256" key="7">
    <source>
        <dbReference type="ARBA" id="ARBA00049047"/>
    </source>
</evidence>
<feature type="active site" description="Proton acceptor" evidence="8">
    <location>
        <position position="46"/>
    </location>
</feature>
<comment type="function">
    <text evidence="8">The alpha subunit is responsible for the aldol cleavage of indoleglycerol phosphate to indole and glyceraldehyde 3-phosphate.</text>
</comment>
<dbReference type="EC" id="4.2.1.20" evidence="8"/>
<dbReference type="KEGG" id="bcel:BcellWH2_05244"/>
<evidence type="ECO:0000313" key="12">
    <source>
        <dbReference type="EMBL" id="KAA5415007.1"/>
    </source>
</evidence>